<gene>
    <name evidence="2" type="ORF">O181_029648</name>
</gene>
<dbReference type="Proteomes" id="UP000765509">
    <property type="component" value="Unassembled WGS sequence"/>
</dbReference>
<evidence type="ECO:0000256" key="1">
    <source>
        <dbReference type="SAM" id="MobiDB-lite"/>
    </source>
</evidence>
<evidence type="ECO:0000313" key="2">
    <source>
        <dbReference type="EMBL" id="MBW0489933.1"/>
    </source>
</evidence>
<keyword evidence="3" id="KW-1185">Reference proteome</keyword>
<name>A0A9Q3CTY4_9BASI</name>
<reference evidence="2" key="1">
    <citation type="submission" date="2021-03" db="EMBL/GenBank/DDBJ databases">
        <title>Draft genome sequence of rust myrtle Austropuccinia psidii MF-1, a brazilian biotype.</title>
        <authorList>
            <person name="Quecine M.C."/>
            <person name="Pachon D.M.R."/>
            <person name="Bonatelli M.L."/>
            <person name="Correr F.H."/>
            <person name="Franceschini L.M."/>
            <person name="Leite T.F."/>
            <person name="Margarido G.R.A."/>
            <person name="Almeida C.A."/>
            <person name="Ferrarezi J.A."/>
            <person name="Labate C.A."/>
        </authorList>
    </citation>
    <scope>NUCLEOTIDE SEQUENCE</scope>
    <source>
        <strain evidence="2">MF-1</strain>
    </source>
</reference>
<proteinExistence type="predicted"/>
<dbReference type="AlphaFoldDB" id="A0A9Q3CTY4"/>
<feature type="compositionally biased region" description="Basic and acidic residues" evidence="1">
    <location>
        <begin position="117"/>
        <end position="139"/>
    </location>
</feature>
<dbReference type="EMBL" id="AVOT02010324">
    <property type="protein sequence ID" value="MBW0489933.1"/>
    <property type="molecule type" value="Genomic_DNA"/>
</dbReference>
<evidence type="ECO:0000313" key="3">
    <source>
        <dbReference type="Proteomes" id="UP000765509"/>
    </source>
</evidence>
<feature type="region of interest" description="Disordered" evidence="1">
    <location>
        <begin position="117"/>
        <end position="149"/>
    </location>
</feature>
<sequence>MSWFLKQRDRLNALHPDMSETMIHRRILRKCGGDLQHAIIRRCIEPCSTDDYINSMEDITTKTKIGTNWYKPPIDSKNSWKQILKPNKTHDKDPLKFHECGSTSHLANTCPKKTRINEIEIEKQDDTKEANDVSLHESDSEPSEEEELTDKLSIENLNVSLQVTEVHSHLPQYSDECMDIIHVQDTKMQKTKPARGKGYTAGSSCITNIVITKKEGKIHPYSDAFCTYVGKDYLGIIYTNWQERIMPIGGIKFSSASQDMHPLGIHEAEMIFPHPAGSIRLKVQFVVMNNCTSQHFILRNDSLNIYGIDINNHKDRYFTLGENKRQKFAFPLEKIERTVIRQVKNFNKKVFVSDQLIEAQIGPELTLEMKEELIEILFQYRKAFSSDNEPLGGIKVHEVEIICNVKRPYPPLLRRPAYPAILRAIEALETHID</sequence>
<comment type="caution">
    <text evidence="2">The sequence shown here is derived from an EMBL/GenBank/DDBJ whole genome shotgun (WGS) entry which is preliminary data.</text>
</comment>
<protein>
    <submittedName>
        <fullName evidence="2">Uncharacterized protein</fullName>
    </submittedName>
</protein>
<organism evidence="2 3">
    <name type="scientific">Austropuccinia psidii MF-1</name>
    <dbReference type="NCBI Taxonomy" id="1389203"/>
    <lineage>
        <taxon>Eukaryota</taxon>
        <taxon>Fungi</taxon>
        <taxon>Dikarya</taxon>
        <taxon>Basidiomycota</taxon>
        <taxon>Pucciniomycotina</taxon>
        <taxon>Pucciniomycetes</taxon>
        <taxon>Pucciniales</taxon>
        <taxon>Sphaerophragmiaceae</taxon>
        <taxon>Austropuccinia</taxon>
    </lineage>
</organism>
<accession>A0A9Q3CTY4</accession>